<dbReference type="RefSeq" id="WP_176007992.1">
    <property type="nucleotide sequence ID" value="NZ_CP041372.2"/>
</dbReference>
<dbReference type="Proteomes" id="UP000318138">
    <property type="component" value="Chromosome"/>
</dbReference>
<name>A0A859FAY8_9BACI</name>
<evidence type="ECO:0000313" key="2">
    <source>
        <dbReference type="Proteomes" id="UP000318138"/>
    </source>
</evidence>
<protein>
    <submittedName>
        <fullName evidence="1">Uncharacterized protein</fullName>
    </submittedName>
</protein>
<accession>A0A859FAY8</accession>
<dbReference type="EMBL" id="CP041372">
    <property type="protein sequence ID" value="QKS69948.1"/>
    <property type="molecule type" value="Genomic_DNA"/>
</dbReference>
<gene>
    <name evidence="1" type="ORF">FLK61_24520</name>
</gene>
<keyword evidence="2" id="KW-1185">Reference proteome</keyword>
<reference evidence="2" key="1">
    <citation type="submission" date="2019-07" db="EMBL/GenBank/DDBJ databases">
        <title>Bacillus alkalisoli sp. nov. isolated from saline soil.</title>
        <authorList>
            <person name="Sun J.-Q."/>
            <person name="Xu L."/>
        </authorList>
    </citation>
    <scope>NUCLEOTIDE SEQUENCE [LARGE SCALE GENOMIC DNA]</scope>
    <source>
        <strain evidence="2">M4U3P1</strain>
    </source>
</reference>
<dbReference type="KEGG" id="psua:FLK61_24520"/>
<dbReference type="AlphaFoldDB" id="A0A859FAY8"/>
<sequence>MLKLWVELCGIWSRFPWFIDLYQVADANEERFEEHLCQSDANTTSLDAYQGV</sequence>
<evidence type="ECO:0000313" key="1">
    <source>
        <dbReference type="EMBL" id="QKS69948.1"/>
    </source>
</evidence>
<organism evidence="1 2">
    <name type="scientific">Paenalkalicoccus suaedae</name>
    <dbReference type="NCBI Taxonomy" id="2592382"/>
    <lineage>
        <taxon>Bacteria</taxon>
        <taxon>Bacillati</taxon>
        <taxon>Bacillota</taxon>
        <taxon>Bacilli</taxon>
        <taxon>Bacillales</taxon>
        <taxon>Bacillaceae</taxon>
        <taxon>Paenalkalicoccus</taxon>
    </lineage>
</organism>
<proteinExistence type="predicted"/>